<gene>
    <name evidence="7" type="ORF">IAA48_00620</name>
</gene>
<proteinExistence type="predicted"/>
<sequence>MTETNEDRAYEVEFLNCVVDKEDDFRIVDSDSHFAEFSGVHPSKIKEGKLFLQDIVIPADRQEVIERICKKDSRFIYMDMDIINGDGEQVFVHCTAQNMEDSPLCRLVFADVSKSREKNRLLKEQASEINHLIDLVTGGVCLFKVTPNMHFEALYLNEGGCRLFGTTKEACRKQTYRLDEIIHPEDKTLVYQAVGKAMATGDAIDLEYRVRRHKDDYIWCKCNAAVHKTDADGCPVFHAMFTDITRVKDAEARADRANDKLVNLLENLRGAFFFTTPESPFECDLISGDFVKLTGYSRAEFFERFDGDLSRLIPGDNTELAKQLKKDILKNGRCEAQYTITARGSRQKTVRDVRKLITQQDGSMAAICELEEIG</sequence>
<dbReference type="InterPro" id="IPR000014">
    <property type="entry name" value="PAS"/>
</dbReference>
<dbReference type="InterPro" id="IPR013655">
    <property type="entry name" value="PAS_fold_3"/>
</dbReference>
<dbReference type="EMBL" id="DXGE01000003">
    <property type="protein sequence ID" value="HIW84975.1"/>
    <property type="molecule type" value="Genomic_DNA"/>
</dbReference>
<keyword evidence="5" id="KW-0418">Kinase</keyword>
<dbReference type="PROSITE" id="PS50112">
    <property type="entry name" value="PAS"/>
    <property type="match status" value="2"/>
</dbReference>
<dbReference type="PANTHER" id="PTHR43304:SF1">
    <property type="entry name" value="PAC DOMAIN-CONTAINING PROTEIN"/>
    <property type="match status" value="1"/>
</dbReference>
<keyword evidence="4" id="KW-0808">Transferase</keyword>
<keyword evidence="3" id="KW-0597">Phosphoprotein</keyword>
<organism evidence="7 8">
    <name type="scientific">Candidatus Eubacterium faecipullorum</name>
    <dbReference type="NCBI Taxonomy" id="2838571"/>
    <lineage>
        <taxon>Bacteria</taxon>
        <taxon>Bacillati</taxon>
        <taxon>Bacillota</taxon>
        <taxon>Clostridia</taxon>
        <taxon>Eubacteriales</taxon>
        <taxon>Eubacteriaceae</taxon>
        <taxon>Eubacterium</taxon>
    </lineage>
</organism>
<dbReference type="Proteomes" id="UP000824205">
    <property type="component" value="Unassembled WGS sequence"/>
</dbReference>
<protein>
    <recommendedName>
        <fullName evidence="2">histidine kinase</fullName>
        <ecNumber evidence="2">2.7.13.3</ecNumber>
    </recommendedName>
</protein>
<feature type="domain" description="PAS" evidence="6">
    <location>
        <begin position="154"/>
        <end position="201"/>
    </location>
</feature>
<dbReference type="PANTHER" id="PTHR43304">
    <property type="entry name" value="PHYTOCHROME-LIKE PROTEIN CPH1"/>
    <property type="match status" value="1"/>
</dbReference>
<reference evidence="7" key="1">
    <citation type="journal article" date="2021" name="PeerJ">
        <title>Extensive microbial diversity within the chicken gut microbiome revealed by metagenomics and culture.</title>
        <authorList>
            <person name="Gilroy R."/>
            <person name="Ravi A."/>
            <person name="Getino M."/>
            <person name="Pursley I."/>
            <person name="Horton D.L."/>
            <person name="Alikhan N.F."/>
            <person name="Baker D."/>
            <person name="Gharbi K."/>
            <person name="Hall N."/>
            <person name="Watson M."/>
            <person name="Adriaenssens E.M."/>
            <person name="Foster-Nyarko E."/>
            <person name="Jarju S."/>
            <person name="Secka A."/>
            <person name="Antonio M."/>
            <person name="Oren A."/>
            <person name="Chaudhuri R.R."/>
            <person name="La Ragione R."/>
            <person name="Hildebrand F."/>
            <person name="Pallen M.J."/>
        </authorList>
    </citation>
    <scope>NUCLEOTIDE SEQUENCE</scope>
    <source>
        <strain evidence="7">421</strain>
    </source>
</reference>
<dbReference type="EC" id="2.7.13.3" evidence="2"/>
<evidence type="ECO:0000259" key="6">
    <source>
        <dbReference type="PROSITE" id="PS50112"/>
    </source>
</evidence>
<dbReference type="InterPro" id="IPR035965">
    <property type="entry name" value="PAS-like_dom_sf"/>
</dbReference>
<dbReference type="SUPFAM" id="SSF55785">
    <property type="entry name" value="PYP-like sensor domain (PAS domain)"/>
    <property type="match status" value="2"/>
</dbReference>
<evidence type="ECO:0000256" key="5">
    <source>
        <dbReference type="ARBA" id="ARBA00022777"/>
    </source>
</evidence>
<evidence type="ECO:0000313" key="8">
    <source>
        <dbReference type="Proteomes" id="UP000824205"/>
    </source>
</evidence>
<dbReference type="NCBIfam" id="TIGR00229">
    <property type="entry name" value="sensory_box"/>
    <property type="match status" value="1"/>
</dbReference>
<dbReference type="InterPro" id="IPR052162">
    <property type="entry name" value="Sensor_kinase/Photoreceptor"/>
</dbReference>
<dbReference type="Gene3D" id="3.30.450.20">
    <property type="entry name" value="PAS domain"/>
    <property type="match status" value="2"/>
</dbReference>
<dbReference type="AlphaFoldDB" id="A0A9D1UFW4"/>
<dbReference type="Pfam" id="PF08447">
    <property type="entry name" value="PAS_3"/>
    <property type="match status" value="1"/>
</dbReference>
<evidence type="ECO:0000313" key="7">
    <source>
        <dbReference type="EMBL" id="HIW84975.1"/>
    </source>
</evidence>
<dbReference type="SMART" id="SM00091">
    <property type="entry name" value="PAS"/>
    <property type="match status" value="2"/>
</dbReference>
<dbReference type="CDD" id="cd00130">
    <property type="entry name" value="PAS"/>
    <property type="match status" value="1"/>
</dbReference>
<name>A0A9D1UFW4_9FIRM</name>
<feature type="domain" description="PAS" evidence="6">
    <location>
        <begin position="257"/>
        <end position="332"/>
    </location>
</feature>
<evidence type="ECO:0000256" key="1">
    <source>
        <dbReference type="ARBA" id="ARBA00000085"/>
    </source>
</evidence>
<evidence type="ECO:0000256" key="4">
    <source>
        <dbReference type="ARBA" id="ARBA00022679"/>
    </source>
</evidence>
<evidence type="ECO:0000256" key="2">
    <source>
        <dbReference type="ARBA" id="ARBA00012438"/>
    </source>
</evidence>
<dbReference type="GO" id="GO:0004673">
    <property type="term" value="F:protein histidine kinase activity"/>
    <property type="evidence" value="ECO:0007669"/>
    <property type="project" value="UniProtKB-EC"/>
</dbReference>
<evidence type="ECO:0000256" key="3">
    <source>
        <dbReference type="ARBA" id="ARBA00022553"/>
    </source>
</evidence>
<accession>A0A9D1UFW4</accession>
<reference evidence="7" key="2">
    <citation type="submission" date="2021-04" db="EMBL/GenBank/DDBJ databases">
        <authorList>
            <person name="Gilroy R."/>
        </authorList>
    </citation>
    <scope>NUCLEOTIDE SEQUENCE</scope>
    <source>
        <strain evidence="7">421</strain>
    </source>
</reference>
<comment type="catalytic activity">
    <reaction evidence="1">
        <text>ATP + protein L-histidine = ADP + protein N-phospho-L-histidine.</text>
        <dbReference type="EC" id="2.7.13.3"/>
    </reaction>
</comment>
<dbReference type="Pfam" id="PF13426">
    <property type="entry name" value="PAS_9"/>
    <property type="match status" value="1"/>
</dbReference>
<comment type="caution">
    <text evidence="7">The sequence shown here is derived from an EMBL/GenBank/DDBJ whole genome shotgun (WGS) entry which is preliminary data.</text>
</comment>